<protein>
    <submittedName>
        <fullName evidence="2">Uncharacterized protein</fullName>
    </submittedName>
</protein>
<geneLocation type="plasmid" evidence="3">
    <name>pnfsy08</name>
</geneLocation>
<dbReference type="AlphaFoldDB" id="A0A2K8TBE8"/>
<dbReference type="Proteomes" id="UP000232003">
    <property type="component" value="Plasmid pNFSY08"/>
</dbReference>
<keyword evidence="3" id="KW-1185">Reference proteome</keyword>
<name>A0A2K8TBE8_9NOSO</name>
<reference evidence="2 3" key="1">
    <citation type="submission" date="2017-11" db="EMBL/GenBank/DDBJ databases">
        <title>Complete genome of a free-living desiccation-tolerant cyanobacterium and its photosynthetic adaptation to extreme terrestrial habitat.</title>
        <authorList>
            <person name="Shang J."/>
        </authorList>
    </citation>
    <scope>NUCLEOTIDE SEQUENCE [LARGE SCALE GENOMIC DNA]</scope>
    <source>
        <strain evidence="2 3">CCNUN1</strain>
        <plasmid evidence="3">pnfsy08</plasmid>
    </source>
</reference>
<dbReference type="KEGG" id="nfl:COO91_11226"/>
<sequence length="47" mass="5487">MSQPPFSKTPSLQSLERFLSLFWPLSVPLSFFNLIFEWLKMPQILSG</sequence>
<evidence type="ECO:0000313" key="3">
    <source>
        <dbReference type="Proteomes" id="UP000232003"/>
    </source>
</evidence>
<keyword evidence="1" id="KW-0812">Transmembrane</keyword>
<gene>
    <name evidence="2" type="ORF">COO91_11226</name>
</gene>
<organism evidence="2 3">
    <name type="scientific">Nostoc flagelliforme CCNUN1</name>
    <dbReference type="NCBI Taxonomy" id="2038116"/>
    <lineage>
        <taxon>Bacteria</taxon>
        <taxon>Bacillati</taxon>
        <taxon>Cyanobacteriota</taxon>
        <taxon>Cyanophyceae</taxon>
        <taxon>Nostocales</taxon>
        <taxon>Nostocaceae</taxon>
        <taxon>Nostoc</taxon>
    </lineage>
</organism>
<keyword evidence="2" id="KW-0614">Plasmid</keyword>
<keyword evidence="1" id="KW-0472">Membrane</keyword>
<evidence type="ECO:0000313" key="2">
    <source>
        <dbReference type="EMBL" id="AUB44969.1"/>
    </source>
</evidence>
<evidence type="ECO:0000256" key="1">
    <source>
        <dbReference type="SAM" id="Phobius"/>
    </source>
</evidence>
<feature type="transmembrane region" description="Helical" evidence="1">
    <location>
        <begin position="20"/>
        <end position="39"/>
    </location>
</feature>
<accession>A0A2K8TBE8</accession>
<keyword evidence="1" id="KW-1133">Transmembrane helix</keyword>
<dbReference type="EMBL" id="CP024793">
    <property type="protein sequence ID" value="AUB44969.1"/>
    <property type="molecule type" value="Genomic_DNA"/>
</dbReference>
<proteinExistence type="predicted"/>